<keyword evidence="4" id="KW-0238">DNA-binding</keyword>
<dbReference type="InterPro" id="IPR022689">
    <property type="entry name" value="Iron_dep_repressor"/>
</dbReference>
<dbReference type="Pfam" id="PF02742">
    <property type="entry name" value="Fe_dep_repr_C"/>
    <property type="match status" value="1"/>
</dbReference>
<dbReference type="InterPro" id="IPR022687">
    <property type="entry name" value="HTH_DTXR"/>
</dbReference>
<dbReference type="Gene3D" id="1.10.10.10">
    <property type="entry name" value="Winged helix-like DNA-binding domain superfamily/Winged helix DNA-binding domain"/>
    <property type="match status" value="1"/>
</dbReference>
<dbReference type="InterPro" id="IPR001367">
    <property type="entry name" value="Fe_dep_repressor"/>
</dbReference>
<evidence type="ECO:0000256" key="5">
    <source>
        <dbReference type="ARBA" id="ARBA00023163"/>
    </source>
</evidence>
<evidence type="ECO:0000256" key="1">
    <source>
        <dbReference type="ARBA" id="ARBA00007871"/>
    </source>
</evidence>
<dbReference type="InterPro" id="IPR000835">
    <property type="entry name" value="HTH_MarR-typ"/>
</dbReference>
<dbReference type="Gene3D" id="1.10.60.10">
    <property type="entry name" value="Iron dependent repressor, metal binding and dimerisation domain"/>
    <property type="match status" value="1"/>
</dbReference>
<comment type="function">
    <text evidence="6">In the presence of manganese, represses expression of mntH and mntS. Up-regulates expression of mntP.</text>
</comment>
<dbReference type="PANTHER" id="PTHR33238:SF7">
    <property type="entry name" value="IRON-DEPENDENT TRANSCRIPTIONAL REGULATOR"/>
    <property type="match status" value="1"/>
</dbReference>
<evidence type="ECO:0000256" key="6">
    <source>
        <dbReference type="ARBA" id="ARBA00025185"/>
    </source>
</evidence>
<keyword evidence="9" id="KW-1185">Reference proteome</keyword>
<dbReference type="PANTHER" id="PTHR33238">
    <property type="entry name" value="IRON (METAL) DEPENDENT REPRESSOR, DTXR FAMILY"/>
    <property type="match status" value="1"/>
</dbReference>
<evidence type="ECO:0000256" key="2">
    <source>
        <dbReference type="ARBA" id="ARBA00022386"/>
    </source>
</evidence>
<evidence type="ECO:0000256" key="3">
    <source>
        <dbReference type="ARBA" id="ARBA00023015"/>
    </source>
</evidence>
<gene>
    <name evidence="8" type="ORF">FAK_36760</name>
</gene>
<dbReference type="InterPro" id="IPR036421">
    <property type="entry name" value="Fe_dep_repressor_sf"/>
</dbReference>
<dbReference type="SUPFAM" id="SSF47979">
    <property type="entry name" value="Iron-dependent repressor protein, dimerization domain"/>
    <property type="match status" value="1"/>
</dbReference>
<dbReference type="GO" id="GO:0003677">
    <property type="term" value="F:DNA binding"/>
    <property type="evidence" value="ECO:0007669"/>
    <property type="project" value="UniProtKB-KW"/>
</dbReference>
<organism evidence="8 9">
    <name type="scientific">Desulfoferula mesophila</name>
    <dbReference type="NCBI Taxonomy" id="3058419"/>
    <lineage>
        <taxon>Bacteria</taxon>
        <taxon>Pseudomonadati</taxon>
        <taxon>Thermodesulfobacteriota</taxon>
        <taxon>Desulfarculia</taxon>
        <taxon>Desulfarculales</taxon>
        <taxon>Desulfarculaceae</taxon>
        <taxon>Desulfoferula</taxon>
    </lineage>
</organism>
<keyword evidence="5" id="KW-0804">Transcription</keyword>
<accession>A0AAU9EKX9</accession>
<dbReference type="GO" id="GO:0003700">
    <property type="term" value="F:DNA-binding transcription factor activity"/>
    <property type="evidence" value="ECO:0007669"/>
    <property type="project" value="InterPro"/>
</dbReference>
<dbReference type="SMART" id="SM00529">
    <property type="entry name" value="HTH_DTXR"/>
    <property type="match status" value="1"/>
</dbReference>
<dbReference type="Proteomes" id="UP001366166">
    <property type="component" value="Chromosome"/>
</dbReference>
<evidence type="ECO:0000259" key="7">
    <source>
        <dbReference type="PROSITE" id="PS50944"/>
    </source>
</evidence>
<dbReference type="InterPro" id="IPR036388">
    <property type="entry name" value="WH-like_DNA-bd_sf"/>
</dbReference>
<protein>
    <recommendedName>
        <fullName evidence="2">Transcriptional regulator MntR</fullName>
    </recommendedName>
</protein>
<keyword evidence="3" id="KW-0805">Transcription regulation</keyword>
<dbReference type="PROSITE" id="PS50944">
    <property type="entry name" value="HTH_DTXR"/>
    <property type="match status" value="1"/>
</dbReference>
<dbReference type="SMART" id="SM00347">
    <property type="entry name" value="HTH_MARR"/>
    <property type="match status" value="1"/>
</dbReference>
<comment type="similarity">
    <text evidence="1">Belongs to the DtxR/MntR family.</text>
</comment>
<dbReference type="Pfam" id="PF01325">
    <property type="entry name" value="Fe_dep_repress"/>
    <property type="match status" value="1"/>
</dbReference>
<dbReference type="KEGG" id="dmp:FAK_36760"/>
<dbReference type="GO" id="GO:0046914">
    <property type="term" value="F:transition metal ion binding"/>
    <property type="evidence" value="ECO:0007669"/>
    <property type="project" value="InterPro"/>
</dbReference>
<dbReference type="InterPro" id="IPR036390">
    <property type="entry name" value="WH_DNA-bd_sf"/>
</dbReference>
<sequence>MASAPGDELSSNLEDYLETIYHLEKESRVARAKDIAERLGVSRASVTGALKTLGDKGMINYEPYSYVTLTKQGQGIASEIDRRHRVLKGFFRDFLKLAPEVSDANACRVEHAMDTEAINRLVDFLAFLEECPRTGPEWLESFDNYCRDRKSPERCRSCMESCLERASKLDS</sequence>
<dbReference type="RefSeq" id="WP_338602686.1">
    <property type="nucleotide sequence ID" value="NZ_AP028679.1"/>
</dbReference>
<feature type="domain" description="HTH dtxR-type" evidence="7">
    <location>
        <begin position="9"/>
        <end position="70"/>
    </location>
</feature>
<evidence type="ECO:0000313" key="8">
    <source>
        <dbReference type="EMBL" id="BEQ16610.1"/>
    </source>
</evidence>
<dbReference type="EMBL" id="AP028679">
    <property type="protein sequence ID" value="BEQ16610.1"/>
    <property type="molecule type" value="Genomic_DNA"/>
</dbReference>
<proteinExistence type="inferred from homology"/>
<dbReference type="GO" id="GO:0046983">
    <property type="term" value="F:protein dimerization activity"/>
    <property type="evidence" value="ECO:0007669"/>
    <property type="project" value="InterPro"/>
</dbReference>
<reference evidence="9" key="1">
    <citation type="journal article" date="2023" name="Arch. Microbiol.">
        <title>Desulfoferula mesophilus gen. nov. sp. nov., a mesophilic sulfate-reducing bacterium isolated from a brackish lake sediment.</title>
        <authorList>
            <person name="Watanabe T."/>
            <person name="Yabe T."/>
            <person name="Tsuji J.M."/>
            <person name="Fukui M."/>
        </authorList>
    </citation>
    <scope>NUCLEOTIDE SEQUENCE [LARGE SCALE GENOMIC DNA]</scope>
    <source>
        <strain evidence="9">12FAK</strain>
    </source>
</reference>
<evidence type="ECO:0000256" key="4">
    <source>
        <dbReference type="ARBA" id="ARBA00023125"/>
    </source>
</evidence>
<dbReference type="AlphaFoldDB" id="A0AAU9EKX9"/>
<dbReference type="InterPro" id="IPR050536">
    <property type="entry name" value="DtxR_MntR_Metal-Reg"/>
</dbReference>
<name>A0AAU9EKX9_9BACT</name>
<evidence type="ECO:0000313" key="9">
    <source>
        <dbReference type="Proteomes" id="UP001366166"/>
    </source>
</evidence>
<dbReference type="SUPFAM" id="SSF46785">
    <property type="entry name" value="Winged helix' DNA-binding domain"/>
    <property type="match status" value="1"/>
</dbReference>